<comment type="caution">
    <text evidence="4">The sequence shown here is derived from an EMBL/GenBank/DDBJ whole genome shotgun (WGS) entry which is preliminary data.</text>
</comment>
<gene>
    <name evidence="4" type="ORF">BMOU_1093</name>
</gene>
<dbReference type="STRING" id="1435051.BMOU_1093"/>
<dbReference type="OrthoDB" id="3218134at2"/>
<protein>
    <recommendedName>
        <fullName evidence="6">DUF881 domain-containing protein</fullName>
    </recommendedName>
</protein>
<dbReference type="Proteomes" id="UP000019155">
    <property type="component" value="Unassembled WGS sequence"/>
</dbReference>
<dbReference type="RefSeq" id="WP_034875535.1">
    <property type="nucleotide sequence ID" value="NZ_AZMV01000004.1"/>
</dbReference>
<dbReference type="AlphaFoldDB" id="W4N991"/>
<evidence type="ECO:0000256" key="3">
    <source>
        <dbReference type="SAM" id="Phobius"/>
    </source>
</evidence>
<keyword evidence="2" id="KW-0175">Coiled coil</keyword>
<evidence type="ECO:0000256" key="1">
    <source>
        <dbReference type="ARBA" id="ARBA00009108"/>
    </source>
</evidence>
<name>W4N991_9BIFI</name>
<keyword evidence="3" id="KW-0812">Transmembrane</keyword>
<organism evidence="4 5">
    <name type="scientific">Bifidobacterium moukalabense DSM 27321</name>
    <dbReference type="NCBI Taxonomy" id="1435051"/>
    <lineage>
        <taxon>Bacteria</taxon>
        <taxon>Bacillati</taxon>
        <taxon>Actinomycetota</taxon>
        <taxon>Actinomycetes</taxon>
        <taxon>Bifidobacteriales</taxon>
        <taxon>Bifidobacteriaceae</taxon>
        <taxon>Bifidobacterium</taxon>
    </lineage>
</organism>
<dbReference type="GeneID" id="97502337"/>
<keyword evidence="3" id="KW-0472">Membrane</keyword>
<dbReference type="GO" id="GO:0005886">
    <property type="term" value="C:plasma membrane"/>
    <property type="evidence" value="ECO:0007669"/>
    <property type="project" value="TreeGrafter"/>
</dbReference>
<dbReference type="Pfam" id="PF05949">
    <property type="entry name" value="DUF881"/>
    <property type="match status" value="1"/>
</dbReference>
<dbReference type="EMBL" id="AZMV01000004">
    <property type="protein sequence ID" value="ETY71594.1"/>
    <property type="molecule type" value="Genomic_DNA"/>
</dbReference>
<reference evidence="4 5" key="1">
    <citation type="journal article" date="2014" name="Genome Announc.">
        <title>The Genome Sequence of Bifidobacterium moukalabense DSM 27321 Highlights the Close Phylogenetic Relatedness with the Bifidobacterium dentium Taxon.</title>
        <authorList>
            <person name="Lugli G.A."/>
            <person name="Duranti S."/>
            <person name="Milani C."/>
            <person name="Turroni F."/>
            <person name="Viappiani A."/>
            <person name="Mangifesta M."/>
            <person name="van Sinderen D."/>
            <person name="Ventura M."/>
        </authorList>
    </citation>
    <scope>NUCLEOTIDE SEQUENCE [LARGE SCALE GENOMIC DNA]</scope>
    <source>
        <strain evidence="4 5">DSM 27321</strain>
    </source>
</reference>
<dbReference type="PANTHER" id="PTHR37313:SF1">
    <property type="entry name" value="UPF0749 PROTEIN RV1823"/>
    <property type="match status" value="1"/>
</dbReference>
<feature type="transmembrane region" description="Helical" evidence="3">
    <location>
        <begin position="86"/>
        <end position="110"/>
    </location>
</feature>
<proteinExistence type="inferred from homology"/>
<comment type="similarity">
    <text evidence="1">Belongs to the UPF0749 family.</text>
</comment>
<evidence type="ECO:0000256" key="2">
    <source>
        <dbReference type="SAM" id="Coils"/>
    </source>
</evidence>
<evidence type="ECO:0008006" key="6">
    <source>
        <dbReference type="Google" id="ProtNLM"/>
    </source>
</evidence>
<dbReference type="PANTHER" id="PTHR37313">
    <property type="entry name" value="UPF0749 PROTEIN RV1825"/>
    <property type="match status" value="1"/>
</dbReference>
<feature type="coiled-coil region" evidence="2">
    <location>
        <begin position="122"/>
        <end position="156"/>
    </location>
</feature>
<evidence type="ECO:0000313" key="5">
    <source>
        <dbReference type="Proteomes" id="UP000019155"/>
    </source>
</evidence>
<dbReference type="PATRIC" id="fig|1435051.3.peg.1072"/>
<dbReference type="InterPro" id="IPR010273">
    <property type="entry name" value="DUF881"/>
</dbReference>
<dbReference type="eggNOG" id="COG3879">
    <property type="taxonomic scope" value="Bacteria"/>
</dbReference>
<sequence>MTHDASEHASFPVSPENTPTKRRAVFSASFAGLESHHVQPDAQPTGHTGRRHLEDDSLRLIDDLTNRPMDVLYTDSRLATKPPSAISVWATRVTVFLICIAVGVAGSVFVRQLSTDPRKEVRKQLASQLADQTDKVESLTKEVNSLRSQIESESKTVSNWSLSQTTRDDEMVNGVLPVRGEGITLTIANPMSVKGDGTDEKSGNQIRVVTDSDLQTLVSLLWQAGAEAISINGNRLGVQTSIRTAGSTILIGVTSVQSPYKIEAIGNRNVLAAAVSEQTQKPLYSAFKEAGIYPQVSKSKSLTLEAAVTGEVTYARGDK</sequence>
<keyword evidence="5" id="KW-1185">Reference proteome</keyword>
<evidence type="ECO:0000313" key="4">
    <source>
        <dbReference type="EMBL" id="ETY71594.1"/>
    </source>
</evidence>
<accession>W4N991</accession>
<keyword evidence="3" id="KW-1133">Transmembrane helix</keyword>
<dbReference type="Gene3D" id="3.30.70.1880">
    <property type="entry name" value="Protein of unknown function DUF881"/>
    <property type="match status" value="1"/>
</dbReference>